<reference evidence="2" key="1">
    <citation type="submission" date="2011-08" db="EMBL/GenBank/DDBJ databases">
        <authorList>
            <person name="Zhou J."/>
        </authorList>
    </citation>
    <scope>NUCLEOTIDE SEQUENCE</scope>
    <source>
        <strain evidence="2">AsmCX</strain>
    </source>
</reference>
<dbReference type="KEGG" id="nvi:100677966"/>
<evidence type="ECO:0000313" key="3">
    <source>
        <dbReference type="EnsemblMetazoa" id="XP_008203249"/>
    </source>
</evidence>
<organism evidence="2">
    <name type="scientific">Nasonia vitripennis</name>
    <name type="common">Parasitic wasp</name>
    <dbReference type="NCBI Taxonomy" id="7425"/>
    <lineage>
        <taxon>Eukaryota</taxon>
        <taxon>Metazoa</taxon>
        <taxon>Ecdysozoa</taxon>
        <taxon>Arthropoda</taxon>
        <taxon>Hexapoda</taxon>
        <taxon>Insecta</taxon>
        <taxon>Pterygota</taxon>
        <taxon>Neoptera</taxon>
        <taxon>Endopterygota</taxon>
        <taxon>Hymenoptera</taxon>
        <taxon>Apocrita</taxon>
        <taxon>Proctotrupomorpha</taxon>
        <taxon>Chalcidoidea</taxon>
        <taxon>Pteromalidae</taxon>
        <taxon>Pteromalinae</taxon>
        <taxon>Nasonia</taxon>
    </lineage>
</organism>
<gene>
    <name evidence="2" type="primary">OBP88</name>
    <name evidence="3" type="synonym">100677966</name>
</gene>
<accession>G8B1U3</accession>
<feature type="chain" id="PRO_5036439078" evidence="1">
    <location>
        <begin position="18"/>
        <end position="133"/>
    </location>
</feature>
<protein>
    <submittedName>
        <fullName evidence="2">Putative odorant binding protein 88</fullName>
    </submittedName>
</protein>
<name>G8B1U3_NASVI</name>
<reference evidence="3" key="3">
    <citation type="submission" date="2021-01" db="UniProtKB">
        <authorList>
            <consortium name="EnsemblMetazoa"/>
        </authorList>
    </citation>
    <scope>IDENTIFICATION</scope>
</reference>
<dbReference type="EnsemblMetazoa" id="XM_008205027">
    <property type="protein sequence ID" value="XP_008203249"/>
    <property type="gene ID" value="LOC100677966"/>
</dbReference>
<feature type="non-terminal residue" evidence="2">
    <location>
        <position position="133"/>
    </location>
</feature>
<keyword evidence="1" id="KW-0732">Signal</keyword>
<proteinExistence type="predicted"/>
<evidence type="ECO:0000256" key="1">
    <source>
        <dbReference type="SAM" id="SignalP"/>
    </source>
</evidence>
<dbReference type="GeneID" id="100677966"/>
<dbReference type="Proteomes" id="UP000002358">
    <property type="component" value="Chromosome 4"/>
</dbReference>
<evidence type="ECO:0000313" key="2">
    <source>
        <dbReference type="EMBL" id="CCD17857.1"/>
    </source>
</evidence>
<dbReference type="SMR" id="G8B1U3"/>
<dbReference type="Gene3D" id="1.10.238.20">
    <property type="entry name" value="Pheromone/general odorant binding protein domain"/>
    <property type="match status" value="1"/>
</dbReference>
<dbReference type="SUPFAM" id="SSF47565">
    <property type="entry name" value="Insect pheromone/odorant-binding proteins"/>
    <property type="match status" value="1"/>
</dbReference>
<dbReference type="InterPro" id="IPR006170">
    <property type="entry name" value="PBP/GOBP"/>
</dbReference>
<feature type="signal peptide" evidence="1">
    <location>
        <begin position="1"/>
        <end position="17"/>
    </location>
</feature>
<reference evidence="2" key="2">
    <citation type="submission" date="2011-11" db="EMBL/GenBank/DDBJ databases">
        <title>Unique features of odorant binding proteins revealed by genome annotation and comparative analyses of the parasitoid wasp Nasonia vitripennis.</title>
        <authorList>
            <person name="Zhou J.J."/>
            <person name="Vieira F.G."/>
            <person name="Foret S."/>
            <person name="He X.L."/>
            <person name="Rozas J."/>
            <person name="Field L.M."/>
        </authorList>
    </citation>
    <scope>NUCLEOTIDE SEQUENCE</scope>
    <source>
        <strain evidence="2">AsmCX</strain>
    </source>
</reference>
<dbReference type="InParanoid" id="G8B1U3"/>
<dbReference type="InterPro" id="IPR036728">
    <property type="entry name" value="PBP_GOBP_sf"/>
</dbReference>
<sequence>MKLLIFVISFFIVAAHSQPRSMDWKGCMEEIGVSKDDVKSTEWGDPKSRCVLACTFKKVGVINDGKVVFDVAFDITKGEAQDSSHDKYIEEKVNSCIEKAHQETNECDVSYVFMECMKTNNNTAKMANGTMSI</sequence>
<dbReference type="EMBL" id="HE578273">
    <property type="protein sequence ID" value="CCD17857.1"/>
    <property type="molecule type" value="Genomic_DNA"/>
</dbReference>
<dbReference type="AlphaFoldDB" id="G8B1U3"/>
<dbReference type="GO" id="GO:0005549">
    <property type="term" value="F:odorant binding"/>
    <property type="evidence" value="ECO:0007669"/>
    <property type="project" value="InterPro"/>
</dbReference>
<dbReference type="Pfam" id="PF01395">
    <property type="entry name" value="PBP_GOBP"/>
    <property type="match status" value="1"/>
</dbReference>
<keyword evidence="4" id="KW-1185">Reference proteome</keyword>
<evidence type="ECO:0000313" key="4">
    <source>
        <dbReference type="Proteomes" id="UP000002358"/>
    </source>
</evidence>
<dbReference type="SMART" id="SM00708">
    <property type="entry name" value="PhBP"/>
    <property type="match status" value="1"/>
</dbReference>
<dbReference type="OrthoDB" id="5830876at2759"/>
<dbReference type="CDD" id="cd23992">
    <property type="entry name" value="PBP_GOBP"/>
    <property type="match status" value="1"/>
</dbReference>